<keyword evidence="5" id="KW-0408">Iron</keyword>
<evidence type="ECO:0000256" key="4">
    <source>
        <dbReference type="ARBA" id="ARBA00023002"/>
    </source>
</evidence>
<comment type="similarity">
    <text evidence="2">Belongs to the cytochrome P450 family.</text>
</comment>
<organism evidence="6 7">
    <name type="scientific">Rhodofomes roseus</name>
    <dbReference type="NCBI Taxonomy" id="34475"/>
    <lineage>
        <taxon>Eukaryota</taxon>
        <taxon>Fungi</taxon>
        <taxon>Dikarya</taxon>
        <taxon>Basidiomycota</taxon>
        <taxon>Agaricomycotina</taxon>
        <taxon>Agaricomycetes</taxon>
        <taxon>Polyporales</taxon>
        <taxon>Rhodofomes</taxon>
    </lineage>
</organism>
<gene>
    <name evidence="6" type="ORF">EVJ58_g8757</name>
</gene>
<proteinExistence type="inferred from homology"/>
<dbReference type="EMBL" id="SEKV01000678">
    <property type="protein sequence ID" value="TFY54618.1"/>
    <property type="molecule type" value="Genomic_DNA"/>
</dbReference>
<evidence type="ECO:0000256" key="3">
    <source>
        <dbReference type="ARBA" id="ARBA00022723"/>
    </source>
</evidence>
<keyword evidence="4" id="KW-0560">Oxidoreductase</keyword>
<dbReference type="GO" id="GO:0004497">
    <property type="term" value="F:monooxygenase activity"/>
    <property type="evidence" value="ECO:0007669"/>
    <property type="project" value="InterPro"/>
</dbReference>
<evidence type="ECO:0000313" key="6">
    <source>
        <dbReference type="EMBL" id="TFY54618.1"/>
    </source>
</evidence>
<comment type="caution">
    <text evidence="6">The sequence shown here is derived from an EMBL/GenBank/DDBJ whole genome shotgun (WGS) entry which is preliminary data.</text>
</comment>
<name>A0A4Y9XY84_9APHY</name>
<dbReference type="GO" id="GO:0020037">
    <property type="term" value="F:heme binding"/>
    <property type="evidence" value="ECO:0007669"/>
    <property type="project" value="InterPro"/>
</dbReference>
<keyword evidence="3" id="KW-0479">Metal-binding</keyword>
<dbReference type="SUPFAM" id="SSF48264">
    <property type="entry name" value="Cytochrome P450"/>
    <property type="match status" value="1"/>
</dbReference>
<dbReference type="STRING" id="34475.A0A4Y9XY84"/>
<evidence type="ECO:0000256" key="5">
    <source>
        <dbReference type="ARBA" id="ARBA00023004"/>
    </source>
</evidence>
<dbReference type="InterPro" id="IPR036396">
    <property type="entry name" value="Cyt_P450_sf"/>
</dbReference>
<sequence>MLVASARRLRTACNAEIELPLLATKWCEAPSKLIFVVAKDSYWGWRPMCFVLRHIPSIGSSLPVLSYLGTLRFIFHAKDIFQEGYNKYPVCRLAMLNRWVVVVSGAKMNEELLGLGSDQVSFDEALHELMDPGLTISREGYKHPIHITGIKQWLPRNSARLFPAILEEVERALEELIPDSETEWLPVHAYPKVMTIVARASNRLFIGAPLFGVVCACDDVDVERPFTGGELRVEQGHH</sequence>
<dbReference type="Gene3D" id="1.10.630.10">
    <property type="entry name" value="Cytochrome P450"/>
    <property type="match status" value="1"/>
</dbReference>
<protein>
    <submittedName>
        <fullName evidence="6">Uncharacterized protein</fullName>
    </submittedName>
</protein>
<evidence type="ECO:0000313" key="7">
    <source>
        <dbReference type="Proteomes" id="UP000298390"/>
    </source>
</evidence>
<dbReference type="PANTHER" id="PTHR46206">
    <property type="entry name" value="CYTOCHROME P450"/>
    <property type="match status" value="1"/>
</dbReference>
<dbReference type="GO" id="GO:0005506">
    <property type="term" value="F:iron ion binding"/>
    <property type="evidence" value="ECO:0007669"/>
    <property type="project" value="InterPro"/>
</dbReference>
<evidence type="ECO:0000256" key="1">
    <source>
        <dbReference type="ARBA" id="ARBA00001971"/>
    </source>
</evidence>
<accession>A0A4Y9XY84</accession>
<dbReference type="GO" id="GO:0016705">
    <property type="term" value="F:oxidoreductase activity, acting on paired donors, with incorporation or reduction of molecular oxygen"/>
    <property type="evidence" value="ECO:0007669"/>
    <property type="project" value="InterPro"/>
</dbReference>
<dbReference type="AlphaFoldDB" id="A0A4Y9XY84"/>
<comment type="cofactor">
    <cofactor evidence="1">
        <name>heme</name>
        <dbReference type="ChEBI" id="CHEBI:30413"/>
    </cofactor>
</comment>
<dbReference type="Proteomes" id="UP000298390">
    <property type="component" value="Unassembled WGS sequence"/>
</dbReference>
<reference evidence="6 7" key="1">
    <citation type="submission" date="2019-01" db="EMBL/GenBank/DDBJ databases">
        <title>Genome sequencing of the rare red list fungi Fomitopsis rosea.</title>
        <authorList>
            <person name="Buettner E."/>
            <person name="Kellner H."/>
        </authorList>
    </citation>
    <scope>NUCLEOTIDE SEQUENCE [LARGE SCALE GENOMIC DNA]</scope>
    <source>
        <strain evidence="6 7">DSM 105464</strain>
    </source>
</reference>
<evidence type="ECO:0000256" key="2">
    <source>
        <dbReference type="ARBA" id="ARBA00010617"/>
    </source>
</evidence>